<dbReference type="KEGG" id="mic:Mic7113_4560"/>
<dbReference type="HOGENOM" id="CLU_072689_1_0_3"/>
<reference evidence="1 2" key="1">
    <citation type="submission" date="2012-06" db="EMBL/GenBank/DDBJ databases">
        <title>Finished chromosome of genome of Microcoleus sp. PCC 7113.</title>
        <authorList>
            <consortium name="US DOE Joint Genome Institute"/>
            <person name="Gugger M."/>
            <person name="Coursin T."/>
            <person name="Rippka R."/>
            <person name="Tandeau De Marsac N."/>
            <person name="Huntemann M."/>
            <person name="Wei C.-L."/>
            <person name="Han J."/>
            <person name="Detter J.C."/>
            <person name="Han C."/>
            <person name="Tapia R."/>
            <person name="Chen A."/>
            <person name="Kyrpides N."/>
            <person name="Mavromatis K."/>
            <person name="Markowitz V."/>
            <person name="Szeto E."/>
            <person name="Ivanova N."/>
            <person name="Pagani I."/>
            <person name="Pati A."/>
            <person name="Goodwin L."/>
            <person name="Nordberg H.P."/>
            <person name="Cantor M.N."/>
            <person name="Hua S.X."/>
            <person name="Woyke T."/>
            <person name="Kerfeld C.A."/>
        </authorList>
    </citation>
    <scope>NUCLEOTIDE SEQUENCE [LARGE SCALE GENOMIC DNA]</scope>
    <source>
        <strain evidence="1 2">PCC 7113</strain>
    </source>
</reference>
<organism evidence="1 2">
    <name type="scientific">Allocoleopsis franciscana PCC 7113</name>
    <dbReference type="NCBI Taxonomy" id="1173027"/>
    <lineage>
        <taxon>Bacteria</taxon>
        <taxon>Bacillati</taxon>
        <taxon>Cyanobacteriota</taxon>
        <taxon>Cyanophyceae</taxon>
        <taxon>Coleofasciculales</taxon>
        <taxon>Coleofasciculaceae</taxon>
        <taxon>Allocoleopsis</taxon>
        <taxon>Allocoleopsis franciscana</taxon>
    </lineage>
</organism>
<gene>
    <name evidence="1" type="ORF">Mic7113_4560</name>
</gene>
<dbReference type="InterPro" id="IPR036412">
    <property type="entry name" value="HAD-like_sf"/>
</dbReference>
<sequence length="270" mass="31143">MPARSPRILALDFDGVLCDGLLEYFQTSWRTYTQIWQPDSQTPPIDLASQFYRLRPVVEIGWEMPILLRALVLNISEEKILQDWSKVAQSLIETENLDSADIGKRVDAVRDEWIATDLESWLGLHRFYPGVIERLSKTLCAGQTSSPEIVTQLFIVTTKEGRFVKQLLQQQGIELSEERIIGKECKRPKHQTLRQLLEIFPGDATTLWFVEDRLKTLQSVQQQPDLTEVRLYLADWGYNTTAHQEVARNDPKIQLLSLAEFAQDFSVWPV</sequence>
<protein>
    <submittedName>
        <fullName evidence="1">Putative phosphatase</fullName>
    </submittedName>
</protein>
<dbReference type="Proteomes" id="UP000010471">
    <property type="component" value="Chromosome"/>
</dbReference>
<evidence type="ECO:0000313" key="2">
    <source>
        <dbReference type="Proteomes" id="UP000010471"/>
    </source>
</evidence>
<dbReference type="OrthoDB" id="368044at2"/>
<dbReference type="eggNOG" id="COG0546">
    <property type="taxonomic scope" value="Bacteria"/>
</dbReference>
<dbReference type="EMBL" id="CP003630">
    <property type="protein sequence ID" value="AFZ20243.1"/>
    <property type="molecule type" value="Genomic_DNA"/>
</dbReference>
<accession>K9WJ79</accession>
<name>K9WJ79_9CYAN</name>
<dbReference type="AlphaFoldDB" id="K9WJ79"/>
<evidence type="ECO:0000313" key="1">
    <source>
        <dbReference type="EMBL" id="AFZ20243.1"/>
    </source>
</evidence>
<dbReference type="SUPFAM" id="SSF56784">
    <property type="entry name" value="HAD-like"/>
    <property type="match status" value="1"/>
</dbReference>
<dbReference type="STRING" id="1173027.Mic7113_4560"/>
<dbReference type="Gene3D" id="3.40.50.1000">
    <property type="entry name" value="HAD superfamily/HAD-like"/>
    <property type="match status" value="1"/>
</dbReference>
<dbReference type="PATRIC" id="fig|1173027.3.peg.5046"/>
<keyword evidence="2" id="KW-1185">Reference proteome</keyword>
<dbReference type="InterPro" id="IPR023214">
    <property type="entry name" value="HAD_sf"/>
</dbReference>
<proteinExistence type="predicted"/>
<dbReference type="RefSeq" id="WP_015184379.1">
    <property type="nucleotide sequence ID" value="NC_019738.1"/>
</dbReference>